<dbReference type="KEGG" id="plig:NAG76_01505"/>
<evidence type="ECO:0000256" key="1">
    <source>
        <dbReference type="SAM" id="MobiDB-lite"/>
    </source>
</evidence>
<evidence type="ECO:0000256" key="2">
    <source>
        <dbReference type="SAM" id="SignalP"/>
    </source>
</evidence>
<evidence type="ECO:0000259" key="3">
    <source>
        <dbReference type="Pfam" id="PF04773"/>
    </source>
</evidence>
<dbReference type="PANTHER" id="PTHR38731:SF1">
    <property type="entry name" value="FECR PROTEIN DOMAIN-CONTAINING PROTEIN"/>
    <property type="match status" value="1"/>
</dbReference>
<gene>
    <name evidence="4" type="ORF">NAG76_01505</name>
</gene>
<name>A0A9J6ZFL5_9BACL</name>
<dbReference type="EMBL" id="CP097899">
    <property type="protein sequence ID" value="URN94963.1"/>
    <property type="molecule type" value="Genomic_DNA"/>
</dbReference>
<proteinExistence type="predicted"/>
<feature type="domain" description="FecR protein" evidence="3">
    <location>
        <begin position="65"/>
        <end position="169"/>
    </location>
</feature>
<protein>
    <submittedName>
        <fullName evidence="4">FecR domain-containing protein</fullName>
    </submittedName>
</protein>
<feature type="signal peptide" evidence="2">
    <location>
        <begin position="1"/>
        <end position="27"/>
    </location>
</feature>
<organism evidence="4 5">
    <name type="scientific">Candidatus Pristimantibacillus lignocellulolyticus</name>
    <dbReference type="NCBI Taxonomy" id="2994561"/>
    <lineage>
        <taxon>Bacteria</taxon>
        <taxon>Bacillati</taxon>
        <taxon>Bacillota</taxon>
        <taxon>Bacilli</taxon>
        <taxon>Bacillales</taxon>
        <taxon>Paenibacillaceae</taxon>
        <taxon>Candidatus Pristimantibacillus</taxon>
    </lineage>
</organism>
<dbReference type="Pfam" id="PF04773">
    <property type="entry name" value="FecR"/>
    <property type="match status" value="1"/>
</dbReference>
<dbReference type="InterPro" id="IPR006860">
    <property type="entry name" value="FecR"/>
</dbReference>
<feature type="compositionally biased region" description="Basic and acidic residues" evidence="1">
    <location>
        <begin position="375"/>
        <end position="393"/>
    </location>
</feature>
<sequence length="776" mass="86622">MKRWSLVTFVAIFLVVSIFSHVGSAEAATSRVAIISKIEGTVEVQKSGGKKTLKGFKGMSLNQGDVVTTGKKSSVVLKFSNGTSEDDTFVLESSTTVTFSKLSNKSGTTTKVSMLKGKVWVDVKSIKNKDDEFVLETPTAIMGVRGTNFFVGVDPNTGLPSIAVLSGNVNVTGSGNNTNQFNVYPASAITVGDQNQDQTTPIIPIDNQVLAQMLNSTSAEVMKAILESAQKIISENQNLMNQFTNSAFPTEINQLPLSQNQYTDNVYNLLLALAQEASKLNKIDGNTLLELQKQIKEQQLANNELHQNTGNVDWNFEQAQLTEQQRLEKLRAEQAKKDALTNSFNANEQKAKADKLKQDRLDALEKKYLDSLSQAEREKYEREKQNRLDEEKQGNGGSNSGNTTPPLSWSTITKPFDLQLQSGNSSTAVNYIKNGEDNEENITNLLIEEPIVVNSDDSQLIFSSTDPSIELLEVTRDGEPIYELDDDNDGNGDGVFTTYLYPQHAEMGFTIKVKHSSLGEREFNLNAATTVSIPPLTWSDIEKPFDLKFKTGGKQKSLNYYKGEGGIDEDFTYKLIEGSIPVNGDDVYLEFTSVDSDITIVEVNQNGLTIENPNAGRFITQLEQQRAEMIFTITVEHSTLGTKVFKLGVDTVVQPFNIYEMWGALDGNDLLRQTAPYRISEGFSYYDYVITIDNLNFTEQYLNFMGFNRKNDADQMWLRVKEGDEWRPLEMNPNDSVEYIYNLSPGTNSIQFELEYTRDGITETYLINIPSILWNN</sequence>
<dbReference type="PANTHER" id="PTHR38731">
    <property type="entry name" value="LIPL45-RELATED LIPOPROTEIN-RELATED"/>
    <property type="match status" value="1"/>
</dbReference>
<dbReference type="Gene3D" id="2.60.120.1440">
    <property type="match status" value="1"/>
</dbReference>
<evidence type="ECO:0000313" key="4">
    <source>
        <dbReference type="EMBL" id="URN94963.1"/>
    </source>
</evidence>
<accession>A0A9J6ZFL5</accession>
<dbReference type="AlphaFoldDB" id="A0A9J6ZFL5"/>
<feature type="region of interest" description="Disordered" evidence="1">
    <location>
        <begin position="375"/>
        <end position="411"/>
    </location>
</feature>
<keyword evidence="2" id="KW-0732">Signal</keyword>
<dbReference type="Proteomes" id="UP001056756">
    <property type="component" value="Chromosome"/>
</dbReference>
<evidence type="ECO:0000313" key="5">
    <source>
        <dbReference type="Proteomes" id="UP001056756"/>
    </source>
</evidence>
<feature type="chain" id="PRO_5039886946" evidence="2">
    <location>
        <begin position="28"/>
        <end position="776"/>
    </location>
</feature>
<reference evidence="4" key="1">
    <citation type="submission" date="2022-05" db="EMBL/GenBank/DDBJ databases">
        <title>Novel bacterial taxa in a minimal lignocellulolytic consortium and its capacity to transform plastics disclosed by genome-resolved metagenomics.</title>
        <authorList>
            <person name="Rodriguez C.A.D."/>
            <person name="Diaz-Garcia L."/>
            <person name="Herrera K."/>
            <person name="Tarazona N.A."/>
            <person name="Sproer C."/>
            <person name="Overmann J."/>
            <person name="Jimenez D.J."/>
        </authorList>
    </citation>
    <scope>NUCLEOTIDE SEQUENCE</scope>
    <source>
        <strain evidence="4">MAG5</strain>
    </source>
</reference>